<feature type="compositionally biased region" description="Basic and acidic residues" evidence="8">
    <location>
        <begin position="93"/>
        <end position="111"/>
    </location>
</feature>
<evidence type="ECO:0000256" key="1">
    <source>
        <dbReference type="ARBA" id="ARBA00006962"/>
    </source>
</evidence>
<feature type="compositionally biased region" description="Basic and acidic residues" evidence="8">
    <location>
        <begin position="475"/>
        <end position="485"/>
    </location>
</feature>
<dbReference type="Pfam" id="PF03033">
    <property type="entry name" value="Glyco_transf_28"/>
    <property type="match status" value="1"/>
</dbReference>
<dbReference type="InterPro" id="IPR004276">
    <property type="entry name" value="GlycoTrans_28_N"/>
</dbReference>
<feature type="compositionally biased region" description="Polar residues" evidence="8">
    <location>
        <begin position="865"/>
        <end position="876"/>
    </location>
</feature>
<protein>
    <recommendedName>
        <fullName evidence="2">sterol 3beta-glucosyltransferase</fullName>
        <ecNumber evidence="2">2.4.1.173</ecNumber>
    </recommendedName>
    <alternativeName>
        <fullName evidence="5">Autophagy-related protein 26</fullName>
    </alternativeName>
</protein>
<evidence type="ECO:0000256" key="4">
    <source>
        <dbReference type="ARBA" id="ARBA00022679"/>
    </source>
</evidence>
<organism evidence="11 12">
    <name type="scientific">Filobasidium floriforme</name>
    <dbReference type="NCBI Taxonomy" id="5210"/>
    <lineage>
        <taxon>Eukaryota</taxon>
        <taxon>Fungi</taxon>
        <taxon>Dikarya</taxon>
        <taxon>Basidiomycota</taxon>
        <taxon>Agaricomycotina</taxon>
        <taxon>Tremellomycetes</taxon>
        <taxon>Filobasidiales</taxon>
        <taxon>Filobasidiaceae</taxon>
        <taxon>Filobasidium</taxon>
    </lineage>
</organism>
<dbReference type="InterPro" id="IPR002213">
    <property type="entry name" value="UDP_glucos_trans"/>
</dbReference>
<comment type="catalytic activity">
    <reaction evidence="7">
        <text>a sterol + UDP-alpha-D-glucose = a sterol 3-beta-D-glucoside + UDP + H(+)</text>
        <dbReference type="Rhea" id="RHEA:22724"/>
        <dbReference type="ChEBI" id="CHEBI:15378"/>
        <dbReference type="ChEBI" id="CHEBI:15889"/>
        <dbReference type="ChEBI" id="CHEBI:37424"/>
        <dbReference type="ChEBI" id="CHEBI:58223"/>
        <dbReference type="ChEBI" id="CHEBI:58885"/>
        <dbReference type="EC" id="2.4.1.173"/>
    </reaction>
    <physiologicalReaction direction="left-to-right" evidence="7">
        <dbReference type="Rhea" id="RHEA:22725"/>
    </physiologicalReaction>
</comment>
<keyword evidence="4" id="KW-0808">Transferase</keyword>
<proteinExistence type="inferred from homology"/>
<dbReference type="CDD" id="cd03784">
    <property type="entry name" value="GT1_Gtf-like"/>
    <property type="match status" value="1"/>
</dbReference>
<dbReference type="InterPro" id="IPR050426">
    <property type="entry name" value="Glycosyltransferase_28"/>
</dbReference>
<evidence type="ECO:0000256" key="2">
    <source>
        <dbReference type="ARBA" id="ARBA00012650"/>
    </source>
</evidence>
<feature type="region of interest" description="Disordered" evidence="8">
    <location>
        <begin position="1"/>
        <end position="202"/>
    </location>
</feature>
<feature type="compositionally biased region" description="Low complexity" evidence="8">
    <location>
        <begin position="189"/>
        <end position="201"/>
    </location>
</feature>
<accession>A0A8K0JQN3</accession>
<keyword evidence="3" id="KW-0328">Glycosyltransferase</keyword>
<comment type="catalytic activity">
    <reaction evidence="6">
        <text>ergosterol + UDP-alpha-D-glucose = ergosteryl 3-beta-D-glucoside + UDP + H(+)</text>
        <dbReference type="Rhea" id="RHEA:61836"/>
        <dbReference type="ChEBI" id="CHEBI:15378"/>
        <dbReference type="ChEBI" id="CHEBI:16933"/>
        <dbReference type="ChEBI" id="CHEBI:52973"/>
        <dbReference type="ChEBI" id="CHEBI:58223"/>
        <dbReference type="ChEBI" id="CHEBI:58885"/>
    </reaction>
    <physiologicalReaction direction="left-to-right" evidence="6">
        <dbReference type="Rhea" id="RHEA:61837"/>
    </physiologicalReaction>
</comment>
<dbReference type="InterPro" id="IPR011993">
    <property type="entry name" value="PH-like_dom_sf"/>
</dbReference>
<dbReference type="Pfam" id="PF06722">
    <property type="entry name" value="EryCIII-like_C"/>
    <property type="match status" value="1"/>
</dbReference>
<dbReference type="GO" id="GO:0016906">
    <property type="term" value="F:sterol 3-beta-glucosyltransferase activity"/>
    <property type="evidence" value="ECO:0007669"/>
    <property type="project" value="UniProtKB-EC"/>
</dbReference>
<feature type="region of interest" description="Disordered" evidence="8">
    <location>
        <begin position="777"/>
        <end position="907"/>
    </location>
</feature>
<evidence type="ECO:0000256" key="8">
    <source>
        <dbReference type="SAM" id="MobiDB-lite"/>
    </source>
</evidence>
<dbReference type="Gene3D" id="3.40.50.2000">
    <property type="entry name" value="Glycogen Phosphorylase B"/>
    <property type="match status" value="2"/>
</dbReference>
<dbReference type="PANTHER" id="PTHR48050">
    <property type="entry name" value="STEROL 3-BETA-GLUCOSYLTRANSFERASE"/>
    <property type="match status" value="1"/>
</dbReference>
<dbReference type="PANTHER" id="PTHR48050:SF26">
    <property type="entry name" value="STEROL 3-BETA-GLUCOSYLTRANSFERASE"/>
    <property type="match status" value="1"/>
</dbReference>
<feature type="compositionally biased region" description="Basic and acidic residues" evidence="8">
    <location>
        <begin position="256"/>
        <end position="268"/>
    </location>
</feature>
<evidence type="ECO:0000259" key="9">
    <source>
        <dbReference type="Pfam" id="PF03033"/>
    </source>
</evidence>
<feature type="compositionally biased region" description="Basic and acidic residues" evidence="8">
    <location>
        <begin position="1010"/>
        <end position="1019"/>
    </location>
</feature>
<feature type="compositionally biased region" description="Polar residues" evidence="8">
    <location>
        <begin position="169"/>
        <end position="184"/>
    </location>
</feature>
<evidence type="ECO:0000313" key="12">
    <source>
        <dbReference type="Proteomes" id="UP000812966"/>
    </source>
</evidence>
<feature type="region of interest" description="Disordered" evidence="8">
    <location>
        <begin position="475"/>
        <end position="494"/>
    </location>
</feature>
<dbReference type="Proteomes" id="UP000812966">
    <property type="component" value="Unassembled WGS sequence"/>
</dbReference>
<dbReference type="GO" id="GO:0016125">
    <property type="term" value="P:sterol metabolic process"/>
    <property type="evidence" value="ECO:0007669"/>
    <property type="project" value="TreeGrafter"/>
</dbReference>
<evidence type="ECO:0000313" key="11">
    <source>
        <dbReference type="EMBL" id="KAG7571177.1"/>
    </source>
</evidence>
<dbReference type="FunFam" id="3.40.50.2000:FF:000009">
    <property type="entry name" value="Sterol 3-beta-glucosyltransferase UGT80A2"/>
    <property type="match status" value="1"/>
</dbReference>
<keyword evidence="12" id="KW-1185">Reference proteome</keyword>
<feature type="domain" description="Erythromycin biosynthesis protein CIII-like C-terminal" evidence="10">
    <location>
        <begin position="1563"/>
        <end position="1657"/>
    </location>
</feature>
<feature type="domain" description="Glycosyltransferase family 28 N-terminal" evidence="9">
    <location>
        <begin position="1264"/>
        <end position="1394"/>
    </location>
</feature>
<evidence type="ECO:0000256" key="6">
    <source>
        <dbReference type="ARBA" id="ARBA00047886"/>
    </source>
</evidence>
<feature type="region of interest" description="Disordered" evidence="8">
    <location>
        <begin position="238"/>
        <end position="323"/>
    </location>
</feature>
<feature type="compositionally biased region" description="Basic and acidic residues" evidence="8">
    <location>
        <begin position="26"/>
        <end position="50"/>
    </location>
</feature>
<reference evidence="11" key="1">
    <citation type="submission" date="2020-04" db="EMBL/GenBank/DDBJ databases">
        <title>Analysis of mating type loci in Filobasidium floriforme.</title>
        <authorList>
            <person name="Nowrousian M."/>
        </authorList>
    </citation>
    <scope>NUCLEOTIDE SEQUENCE</scope>
    <source>
        <strain evidence="11">CBS 6242</strain>
    </source>
</reference>
<dbReference type="InterPro" id="IPR010610">
    <property type="entry name" value="EryCIII-like_C"/>
</dbReference>
<evidence type="ECO:0000256" key="7">
    <source>
        <dbReference type="ARBA" id="ARBA00049453"/>
    </source>
</evidence>
<gene>
    <name evidence="11" type="ORF">FFLO_00850</name>
</gene>
<dbReference type="EMBL" id="JABELV010000010">
    <property type="protein sequence ID" value="KAG7571177.1"/>
    <property type="molecule type" value="Genomic_DNA"/>
</dbReference>
<dbReference type="Gene3D" id="2.30.29.30">
    <property type="entry name" value="Pleckstrin-homology domain (PH domain)/Phosphotyrosine-binding domain (PTB)"/>
    <property type="match status" value="1"/>
</dbReference>
<sequence>MVVPSILQPDALKAKVFPSSAGQDNHNGKQVDINDHRSPPHPLDDSDSGHHRPHVHHHDNNHENDDGEANISNSTPAPRASEPESTPNTGSGKLRDHLDRPENLTEAREPSDDSMAFKTPAEERGGMDTFRDFARTENGTGEAMDVNAMSSTSTPALRAALGAGEGEGSTSTPLAPLVSSSVNSPGVLGTMPSTSTSSGGRSLREDMMLMNETNKVSGMHPEEQEVWVREHYRTRKNTEVGASSMIQQQQQQATTKQERGHGQDEEKTPQGVSVADRPEGENEVGADDAVAKRPESERKSSGEWVRPLQAFPMQRQSSSIEESIKPTEGKIVLPAFYRKPTVDQSALSHRLAVLSVNNFSGEHGVGEEDIGMDPVEEDRKRARKILGDGADADDIEERATEIKKERIDAKEEEIKHSLKHDDKETLTKKIVPGALLRTAKEGDQPGEDNVRPSQVRQDTDRTLRQIADANRRDFATEEAQAKAEEQGDDAASVRSFNDEEAEAFVAAETERRSKISRQEKLAALCEEFGTIADLFEDDQPEEFIVECKGGLFRGILILGNIHLTTHRLTFHAVLPPPKMMLPGDESSKLLHTGAATIHRHNPVFANKTSRVWMELDSEMITTYPSADEEGRVKPLRSILLESVDQLYPLDPAKPFDIKLRYHSPKGEKFLEFTVDTQESALHWHRDFESALFQHGRARRYQHRLDLRHKKMGDRPDAPTMEGDGLFLEDDGGWEMLRICLPLDRIRESGTDDYMDFARLVSIHVDVMDDGEGRRCKDVSDGFDRMHPDNPTYQDFEDAEKKRQQNHKSGFERFMGHFKRSSNSHIVSDGKTGHAEPTAQATKARDYGSSTASVQDDRVPQPTPPSNSNQGESNTGNLGMHAAHSETRTGQGAFQGPTADPQDLTSNASILPARAMKFRYGDQNEMRTAVNIKFGILNERAAFADKLHETIQKAHDSGRRYKRDADRPLAVFQVGQSDLLRLPEVEGGAGLPEHVLTDPPAPKRLPKRQKKEADLHRNDSDSEDSSSDSDSETEADQNANQSLGNPGGVRTEKKQQNARIAKAIFGINVSEPVWMKRCYLNRTVPFRGHIILSEKYLCFWRKSAGPVPDIKYRFPVHDIKGAEPIDAFRFKFRGMSVKVSGRHDLHFDFFSPKARAKTMKRINDLVVEHAKLHEKHPELDAREAEEENSRERDAAVMNTLNVDAFDDDSALQQKTRDRLRTIEVLGVTPKDSMNISVPDHALAHLPAVVNDYGSRQKISTRRFGMLTIGSRGDIQPYIALALGLMKDGHQCVIITHDEFKEWVEGYGIEHRQAGGDPAALMKLSVDHAMFSPGFFKESLGNFKSWLDDLLRDSWESCQGVDVLIESPSTMAGIHIAEALKIPYMRAFTMPWTRTVKYPHAFMVPAVEMGPGFNYSSYVIFDNIIWKATAPQINPWRKEMLGLPAADMAHLSQTKVPFMYNFSPFIVPKPLDWHDAGYWNLANSDNDWSPPDDLEDFMQKAERDGKPLVYIGFGSITVPDPDMVTRNIVQAVDKADVRAIIAKGWSSKGADTSDEKKSESPSYSANCYPVDKVPHGWLFPKVKAALHHGGAGTVGASLTAGLPTLIKPWFGDQYFWATRVTHLGVGVKVGSLDVDEMAEALHTATRDTVMIERAAMLGEKIRGENGVQNAINYIYANLPRASKDRTQLRWQKN</sequence>
<feature type="compositionally biased region" description="Basic and acidic residues" evidence="8">
    <location>
        <begin position="289"/>
        <end position="301"/>
    </location>
</feature>
<name>A0A8K0JQN3_9TREE</name>
<feature type="compositionally biased region" description="Basic and acidic residues" evidence="8">
    <location>
        <begin position="798"/>
        <end position="814"/>
    </location>
</feature>
<comment type="similarity">
    <text evidence="1">Belongs to the glycosyltransferase 28 family.</text>
</comment>
<dbReference type="FunFam" id="3.40.50.2000:FF:000029">
    <property type="entry name" value="Sterol 3-beta-glucosyltransferase"/>
    <property type="match status" value="1"/>
</dbReference>
<feature type="compositionally biased region" description="Basic and acidic residues" evidence="8">
    <location>
        <begin position="120"/>
        <end position="135"/>
    </location>
</feature>
<evidence type="ECO:0000256" key="3">
    <source>
        <dbReference type="ARBA" id="ARBA00022676"/>
    </source>
</evidence>
<feature type="compositionally biased region" description="Acidic residues" evidence="8">
    <location>
        <begin position="1020"/>
        <end position="1034"/>
    </location>
</feature>
<comment type="caution">
    <text evidence="11">The sequence shown here is derived from an EMBL/GenBank/DDBJ whole genome shotgun (WGS) entry which is preliminary data.</text>
</comment>
<feature type="compositionally biased region" description="Basic and acidic residues" evidence="8">
    <location>
        <begin position="777"/>
        <end position="787"/>
    </location>
</feature>
<dbReference type="EC" id="2.4.1.173" evidence="2"/>
<dbReference type="SUPFAM" id="SSF53756">
    <property type="entry name" value="UDP-Glycosyltransferase/glycogen phosphorylase"/>
    <property type="match status" value="1"/>
</dbReference>
<dbReference type="GO" id="GO:0005975">
    <property type="term" value="P:carbohydrate metabolic process"/>
    <property type="evidence" value="ECO:0007669"/>
    <property type="project" value="InterPro"/>
</dbReference>
<feature type="region of interest" description="Disordered" evidence="8">
    <location>
        <begin position="437"/>
        <end position="460"/>
    </location>
</feature>
<feature type="region of interest" description="Disordered" evidence="8">
    <location>
        <begin position="989"/>
        <end position="1054"/>
    </location>
</feature>
<evidence type="ECO:0000259" key="10">
    <source>
        <dbReference type="Pfam" id="PF06722"/>
    </source>
</evidence>
<dbReference type="OrthoDB" id="10261837at2759"/>
<evidence type="ECO:0000256" key="5">
    <source>
        <dbReference type="ARBA" id="ARBA00029843"/>
    </source>
</evidence>